<organism evidence="2 3">
    <name type="scientific">Stanieria cyanosphaera (strain ATCC 29371 / PCC 7437)</name>
    <dbReference type="NCBI Taxonomy" id="111780"/>
    <lineage>
        <taxon>Bacteria</taxon>
        <taxon>Bacillati</taxon>
        <taxon>Cyanobacteriota</taxon>
        <taxon>Cyanophyceae</taxon>
        <taxon>Pleurocapsales</taxon>
        <taxon>Dermocarpellaceae</taxon>
        <taxon>Stanieria</taxon>
    </lineage>
</organism>
<feature type="transmembrane region" description="Helical" evidence="1">
    <location>
        <begin position="12"/>
        <end position="40"/>
    </location>
</feature>
<keyword evidence="1" id="KW-0472">Membrane</keyword>
<dbReference type="HOGENOM" id="CLU_1515475_0_0_3"/>
<dbReference type="KEGG" id="scs:Sta7437_2747"/>
<evidence type="ECO:0000313" key="3">
    <source>
        <dbReference type="Proteomes" id="UP000010473"/>
    </source>
</evidence>
<protein>
    <recommendedName>
        <fullName evidence="4">DUF4149 domain-containing protein</fullName>
    </recommendedName>
</protein>
<keyword evidence="3" id="KW-1185">Reference proteome</keyword>
<dbReference type="Proteomes" id="UP000010473">
    <property type="component" value="Chromosome"/>
</dbReference>
<sequence length="167" mass="18680">MNSISVRNPINWSTIILFVLGFWLSSSLLLDCLVIPGLLAAGMMTQPGFASAGYLIFGTFNRLELLAAATALTGCLVFRYQHNFPHRQEMWSLVLGTILLVIPLAYTYILTPEMSSLGLSLDVTNPIAQDFSTMRLMHGIYWVLEISKLIIGSILLRWFYRSSCTLV</sequence>
<dbReference type="EMBL" id="CP003653">
    <property type="protein sequence ID" value="AFZ36272.1"/>
    <property type="molecule type" value="Genomic_DNA"/>
</dbReference>
<feature type="transmembrane region" description="Helical" evidence="1">
    <location>
        <begin position="90"/>
        <end position="109"/>
    </location>
</feature>
<dbReference type="STRING" id="111780.Sta7437_2747"/>
<evidence type="ECO:0000313" key="2">
    <source>
        <dbReference type="EMBL" id="AFZ36272.1"/>
    </source>
</evidence>
<proteinExistence type="predicted"/>
<gene>
    <name evidence="2" type="ordered locus">Sta7437_2747</name>
</gene>
<keyword evidence="1" id="KW-1133">Transmembrane helix</keyword>
<reference evidence="3" key="1">
    <citation type="journal article" date="2013" name="Proc. Natl. Acad. Sci. U.S.A.">
        <title>Improving the coverage of the cyanobacterial phylum using diversity-driven genome sequencing.</title>
        <authorList>
            <person name="Shih P.M."/>
            <person name="Wu D."/>
            <person name="Latifi A."/>
            <person name="Axen S.D."/>
            <person name="Fewer D.P."/>
            <person name="Talla E."/>
            <person name="Calteau A."/>
            <person name="Cai F."/>
            <person name="Tandeau de Marsac N."/>
            <person name="Rippka R."/>
            <person name="Herdman M."/>
            <person name="Sivonen K."/>
            <person name="Coursin T."/>
            <person name="Laurent T."/>
            <person name="Goodwin L."/>
            <person name="Nolan M."/>
            <person name="Davenport K.W."/>
            <person name="Han C.S."/>
            <person name="Rubin E.M."/>
            <person name="Eisen J.A."/>
            <person name="Woyke T."/>
            <person name="Gugger M."/>
            <person name="Kerfeld C.A."/>
        </authorList>
    </citation>
    <scope>NUCLEOTIDE SEQUENCE [LARGE SCALE GENOMIC DNA]</scope>
    <source>
        <strain evidence="3">ATCC 29371 / PCC 7437</strain>
    </source>
</reference>
<accession>K9XX74</accession>
<name>K9XX74_STAC7</name>
<dbReference type="OrthoDB" id="463671at2"/>
<dbReference type="AlphaFoldDB" id="K9XX74"/>
<evidence type="ECO:0008006" key="4">
    <source>
        <dbReference type="Google" id="ProtNLM"/>
    </source>
</evidence>
<dbReference type="RefSeq" id="WP_015193940.1">
    <property type="nucleotide sequence ID" value="NC_019748.1"/>
</dbReference>
<keyword evidence="1" id="KW-0812">Transmembrane</keyword>
<dbReference type="eggNOG" id="ENOG5032H5C">
    <property type="taxonomic scope" value="Bacteria"/>
</dbReference>
<feature type="transmembrane region" description="Helical" evidence="1">
    <location>
        <begin position="140"/>
        <end position="160"/>
    </location>
</feature>
<evidence type="ECO:0000256" key="1">
    <source>
        <dbReference type="SAM" id="Phobius"/>
    </source>
</evidence>
<feature type="transmembrane region" description="Helical" evidence="1">
    <location>
        <begin position="52"/>
        <end position="78"/>
    </location>
</feature>